<dbReference type="KEGG" id="cok:COCCU_03100"/>
<dbReference type="InterPro" id="IPR045864">
    <property type="entry name" value="aa-tRNA-synth_II/BPL/LPL"/>
</dbReference>
<dbReference type="RefSeq" id="WP_156230165.1">
    <property type="nucleotide sequence ID" value="NZ_CP046455.1"/>
</dbReference>
<dbReference type="EMBL" id="CP046455">
    <property type="protein sequence ID" value="QGU06574.1"/>
    <property type="molecule type" value="Genomic_DNA"/>
</dbReference>
<dbReference type="Proteomes" id="UP000424462">
    <property type="component" value="Chromosome"/>
</dbReference>
<dbReference type="InterPro" id="IPR004408">
    <property type="entry name" value="Biotin_CoA_COase_ligase"/>
</dbReference>
<dbReference type="Pfam" id="PF03099">
    <property type="entry name" value="BPL_LplA_LipB"/>
    <property type="match status" value="1"/>
</dbReference>
<sequence>MGFVDIKTLHSSLVTNGPYAQLSFVESTGSTNSDLIEDLEAPTWSVRLANHQSAGKGRLGRAWTAPAGTQIICSILIRPKSLDQVGTIPLAVGVALCDVIPQATLKWPNDLQIEGKKLCGILAEARFEPSPAIVIGFGLNVTLDKADLPVPHATSLLLEGLPTDRTALTVKILEAIHRRLRQWAAGDLQLMDDYRAVSASIGRQVRVELPGGGQLFGEVDNVLDDGRLQVRGAEDGQLHALSAGDVTHLRLQQGPR</sequence>
<dbReference type="PROSITE" id="PS51733">
    <property type="entry name" value="BPL_LPL_CATALYTIC"/>
    <property type="match status" value="1"/>
</dbReference>
<evidence type="ECO:0000313" key="6">
    <source>
        <dbReference type="Proteomes" id="UP000424462"/>
    </source>
</evidence>
<evidence type="ECO:0000313" key="5">
    <source>
        <dbReference type="EMBL" id="QGU06574.1"/>
    </source>
</evidence>
<accession>A0A6B8VZ27</accession>
<dbReference type="SUPFAM" id="SSF55681">
    <property type="entry name" value="Class II aaRS and biotin synthetases"/>
    <property type="match status" value="1"/>
</dbReference>
<dbReference type="InterPro" id="IPR003142">
    <property type="entry name" value="BPL_C"/>
</dbReference>
<evidence type="ECO:0000256" key="3">
    <source>
        <dbReference type="ARBA" id="ARBA00024227"/>
    </source>
</evidence>
<reference evidence="5 6" key="1">
    <citation type="submission" date="2019-11" db="EMBL/GenBank/DDBJ databases">
        <title>Complete genome sequence of Corynebacterium kalinowskii 1959, a novel Corynebacterium species isolated from soil of a small paddock in Vilsendorf, Germany.</title>
        <authorList>
            <person name="Schaffert L."/>
            <person name="Ruwe M."/>
            <person name="Milse J."/>
            <person name="Hanuschka K."/>
            <person name="Ortseifen V."/>
            <person name="Droste J."/>
            <person name="Brandt D."/>
            <person name="Schlueter L."/>
            <person name="Kutter Y."/>
            <person name="Vinke S."/>
            <person name="Viehoefer P."/>
            <person name="Jacob L."/>
            <person name="Luebke N.-C."/>
            <person name="Schulte-Berndt E."/>
            <person name="Hain C."/>
            <person name="Linder M."/>
            <person name="Schmidt P."/>
            <person name="Wollenschlaeger L."/>
            <person name="Luttermann T."/>
            <person name="Thieme E."/>
            <person name="Hassa J."/>
            <person name="Haak M."/>
            <person name="Wittchen M."/>
            <person name="Mentz A."/>
            <person name="Persicke M."/>
            <person name="Busche T."/>
            <person name="Ruckert C."/>
        </authorList>
    </citation>
    <scope>NUCLEOTIDE SEQUENCE [LARGE SCALE GENOMIC DNA]</scope>
    <source>
        <strain evidence="5 6">2039</strain>
    </source>
</reference>
<dbReference type="EC" id="6.3.4.15" evidence="3"/>
<evidence type="ECO:0000259" key="4">
    <source>
        <dbReference type="PROSITE" id="PS51733"/>
    </source>
</evidence>
<dbReference type="Gene3D" id="2.30.30.100">
    <property type="match status" value="1"/>
</dbReference>
<dbReference type="Gene3D" id="3.30.930.10">
    <property type="entry name" value="Bira Bifunctional Protein, Domain 2"/>
    <property type="match status" value="1"/>
</dbReference>
<proteinExistence type="predicted"/>
<dbReference type="InterPro" id="IPR004143">
    <property type="entry name" value="BPL_LPL_catalytic"/>
</dbReference>
<dbReference type="PANTHER" id="PTHR12835:SF5">
    <property type="entry name" value="BIOTIN--PROTEIN LIGASE"/>
    <property type="match status" value="1"/>
</dbReference>
<dbReference type="GO" id="GO:0005737">
    <property type="term" value="C:cytoplasm"/>
    <property type="evidence" value="ECO:0007669"/>
    <property type="project" value="TreeGrafter"/>
</dbReference>
<dbReference type="AlphaFoldDB" id="A0A6B8VZ27"/>
<keyword evidence="1 5" id="KW-0436">Ligase</keyword>
<protein>
    <recommendedName>
        <fullName evidence="3">biotin--[biotin carboxyl-carrier protein] ligase</fullName>
        <ecNumber evidence="3">6.3.4.15</ecNumber>
    </recommendedName>
</protein>
<gene>
    <name evidence="5" type="primary">birA</name>
    <name evidence="5" type="ORF">COCCU_03100</name>
</gene>
<dbReference type="GO" id="GO:0004077">
    <property type="term" value="F:biotin--[biotin carboxyl-carrier protein] ligase activity"/>
    <property type="evidence" value="ECO:0007669"/>
    <property type="project" value="UniProtKB-EC"/>
</dbReference>
<dbReference type="PANTHER" id="PTHR12835">
    <property type="entry name" value="BIOTIN PROTEIN LIGASE"/>
    <property type="match status" value="1"/>
</dbReference>
<feature type="domain" description="BPL/LPL catalytic" evidence="4">
    <location>
        <begin position="16"/>
        <end position="188"/>
    </location>
</feature>
<evidence type="ECO:0000256" key="1">
    <source>
        <dbReference type="ARBA" id="ARBA00022598"/>
    </source>
</evidence>
<dbReference type="NCBIfam" id="TIGR00121">
    <property type="entry name" value="birA_ligase"/>
    <property type="match status" value="1"/>
</dbReference>
<keyword evidence="2" id="KW-0092">Biotin</keyword>
<name>A0A6B8VZ27_9CORY</name>
<organism evidence="5 6">
    <name type="scientific">Corynebacterium occultum</name>
    <dbReference type="NCBI Taxonomy" id="2675219"/>
    <lineage>
        <taxon>Bacteria</taxon>
        <taxon>Bacillati</taxon>
        <taxon>Actinomycetota</taxon>
        <taxon>Actinomycetes</taxon>
        <taxon>Mycobacteriales</taxon>
        <taxon>Corynebacteriaceae</taxon>
        <taxon>Corynebacterium</taxon>
    </lineage>
</organism>
<dbReference type="CDD" id="cd16442">
    <property type="entry name" value="BPL"/>
    <property type="match status" value="1"/>
</dbReference>
<evidence type="ECO:0000256" key="2">
    <source>
        <dbReference type="ARBA" id="ARBA00023267"/>
    </source>
</evidence>
<dbReference type="Pfam" id="PF02237">
    <property type="entry name" value="BPL_C"/>
    <property type="match status" value="1"/>
</dbReference>
<keyword evidence="6" id="KW-1185">Reference proteome</keyword>